<dbReference type="Gene3D" id="3.30.1490.300">
    <property type="match status" value="1"/>
</dbReference>
<dbReference type="Proteomes" id="UP000018949">
    <property type="component" value="Unassembled WGS sequence"/>
</dbReference>
<dbReference type="InterPro" id="IPR005883">
    <property type="entry name" value="PilM"/>
</dbReference>
<sequence>MAFSLFSSSNKIANIVLNDHSIRFVELKQKNPIIVNHYGERYLPPGIISDGKILDYATLSNILDECTAEWKIAKREIRFIVPDSLVIIRKVTIPADINEDEIEGYLYLELGSTIHLPFEDPVFDTITVGTENNKKEILLFAAPEKYILEYEDLFKSVRLKPVAADISPLAIYRLYHHYDMAVKNEVLLTVQFDLDVVSLCIFEEQIPVFMRHIPGDLKDNWKLTRHREDHSSPELVYDGEVSDIIFQLEEIYRDIAKLMDFYRFSLTQGEKEVTRILVNGDHPMQDRAIADMKDRFGMTVSTINMNAMGSNSDGFTAAFNLALGLGLKEV</sequence>
<proteinExistence type="predicted"/>
<dbReference type="EMBL" id="BAUW01000004">
    <property type="protein sequence ID" value="GAE43962.1"/>
    <property type="molecule type" value="Genomic_DNA"/>
</dbReference>
<dbReference type="PANTHER" id="PTHR32432:SF3">
    <property type="entry name" value="ETHANOLAMINE UTILIZATION PROTEIN EUTJ"/>
    <property type="match status" value="1"/>
</dbReference>
<protein>
    <submittedName>
        <fullName evidence="1">Type IV pilus biogenesis protein PilM</fullName>
    </submittedName>
</protein>
<comment type="caution">
    <text evidence="1">The sequence shown here is derived from an EMBL/GenBank/DDBJ whole genome shotgun (WGS) entry which is preliminary data.</text>
</comment>
<evidence type="ECO:0000313" key="1">
    <source>
        <dbReference type="EMBL" id="GAE43962.1"/>
    </source>
</evidence>
<dbReference type="PANTHER" id="PTHR32432">
    <property type="entry name" value="CELL DIVISION PROTEIN FTSA-RELATED"/>
    <property type="match status" value="1"/>
</dbReference>
<dbReference type="Gene3D" id="3.30.420.40">
    <property type="match status" value="2"/>
</dbReference>
<dbReference type="InterPro" id="IPR043129">
    <property type="entry name" value="ATPase_NBD"/>
</dbReference>
<keyword evidence="2" id="KW-1185">Reference proteome</keyword>
<dbReference type="SUPFAM" id="SSF53067">
    <property type="entry name" value="Actin-like ATPase domain"/>
    <property type="match status" value="1"/>
</dbReference>
<accession>W4RIL1</accession>
<dbReference type="InterPro" id="IPR050696">
    <property type="entry name" value="FtsA/MreB"/>
</dbReference>
<dbReference type="eggNOG" id="COG4972">
    <property type="taxonomic scope" value="Bacteria"/>
</dbReference>
<reference evidence="1 2" key="1">
    <citation type="submission" date="2013-12" db="EMBL/GenBank/DDBJ databases">
        <title>NBRP : Genome information of microbial organism related human and environment.</title>
        <authorList>
            <person name="Hattori M."/>
            <person name="Oshima K."/>
            <person name="Inaba H."/>
            <person name="Suda W."/>
            <person name="Sakamoto M."/>
            <person name="Iino T."/>
            <person name="Kitahara M."/>
            <person name="Oshida Y."/>
            <person name="Iida T."/>
            <person name="Kudo T."/>
            <person name="Itoh T."/>
            <person name="Ahmed I."/>
            <person name="Ohkuma M."/>
        </authorList>
    </citation>
    <scope>NUCLEOTIDE SEQUENCE [LARGE SCALE GENOMIC DNA]</scope>
    <source>
        <strain evidence="1 2">JCM 21738</strain>
    </source>
</reference>
<organism evidence="1 2">
    <name type="scientific">Mesobacillus boroniphilus JCM 21738</name>
    <dbReference type="NCBI Taxonomy" id="1294265"/>
    <lineage>
        <taxon>Bacteria</taxon>
        <taxon>Bacillati</taxon>
        <taxon>Bacillota</taxon>
        <taxon>Bacilli</taxon>
        <taxon>Bacillales</taxon>
        <taxon>Bacillaceae</taxon>
        <taxon>Mesobacillus</taxon>
    </lineage>
</organism>
<dbReference type="RefSeq" id="WP_023627133.1">
    <property type="nucleotide sequence ID" value="NZ_BAUW01000004.1"/>
</dbReference>
<gene>
    <name evidence="1" type="ORF">JCM21738_634</name>
</gene>
<dbReference type="Pfam" id="PF11104">
    <property type="entry name" value="PilM_2"/>
    <property type="match status" value="1"/>
</dbReference>
<dbReference type="AlphaFoldDB" id="W4RIL1"/>
<name>W4RIL1_9BACI</name>
<evidence type="ECO:0000313" key="2">
    <source>
        <dbReference type="Proteomes" id="UP000018949"/>
    </source>
</evidence>